<comment type="caution">
    <text evidence="2">The sequence shown here is derived from an EMBL/GenBank/DDBJ whole genome shotgun (WGS) entry which is preliminary data.</text>
</comment>
<evidence type="ECO:0000313" key="1">
    <source>
        <dbReference type="EMBL" id="GED69961.1"/>
    </source>
</evidence>
<dbReference type="PATRIC" id="fig|54915.3.peg.2467"/>
<dbReference type="RefSeq" id="WP_049739602.1">
    <property type="nucleotide sequence ID" value="NZ_BJON01000014.1"/>
</dbReference>
<evidence type="ECO:0000313" key="3">
    <source>
        <dbReference type="Proteomes" id="UP000036834"/>
    </source>
</evidence>
<name>A0A0K9YPJ9_9BACL</name>
<organism evidence="2 3">
    <name type="scientific">Brevibacillus reuszeri</name>
    <dbReference type="NCBI Taxonomy" id="54915"/>
    <lineage>
        <taxon>Bacteria</taxon>
        <taxon>Bacillati</taxon>
        <taxon>Bacillota</taxon>
        <taxon>Bacilli</taxon>
        <taxon>Bacillales</taxon>
        <taxon>Paenibacillaceae</taxon>
        <taxon>Brevibacillus</taxon>
    </lineage>
</organism>
<dbReference type="EMBL" id="BJON01000014">
    <property type="protein sequence ID" value="GED69961.1"/>
    <property type="molecule type" value="Genomic_DNA"/>
</dbReference>
<sequence length="69" mass="7902">MPLYAGDYMLVVVDSKARELFDQVRQGDIWRNLPAVHAGRVTILTTDWLYVDPISRLGQLKELSRLITS</sequence>
<evidence type="ECO:0000313" key="2">
    <source>
        <dbReference type="EMBL" id="KNB70601.1"/>
    </source>
</evidence>
<dbReference type="SUPFAM" id="SSF53807">
    <property type="entry name" value="Helical backbone' metal receptor"/>
    <property type="match status" value="1"/>
</dbReference>
<reference evidence="1 4" key="3">
    <citation type="submission" date="2019-06" db="EMBL/GenBank/DDBJ databases">
        <title>Whole genome shotgun sequence of Brevibacillus reuszeri NBRC 15719.</title>
        <authorList>
            <person name="Hosoyama A."/>
            <person name="Uohara A."/>
            <person name="Ohji S."/>
            <person name="Ichikawa N."/>
        </authorList>
    </citation>
    <scope>NUCLEOTIDE SEQUENCE [LARGE SCALE GENOMIC DNA]</scope>
    <source>
        <strain evidence="1 4">NBRC 15719</strain>
    </source>
</reference>
<dbReference type="Gene3D" id="3.40.50.1980">
    <property type="entry name" value="Nitrogenase molybdenum iron protein domain"/>
    <property type="match status" value="1"/>
</dbReference>
<dbReference type="AlphaFoldDB" id="A0A0K9YPJ9"/>
<dbReference type="Proteomes" id="UP000036834">
    <property type="component" value="Unassembled WGS sequence"/>
</dbReference>
<evidence type="ECO:0008006" key="5">
    <source>
        <dbReference type="Google" id="ProtNLM"/>
    </source>
</evidence>
<gene>
    <name evidence="2" type="ORF">ADS79_17015</name>
    <name evidence="1" type="ORF">BRE01_36630</name>
</gene>
<reference evidence="2" key="2">
    <citation type="submission" date="2015-07" db="EMBL/GenBank/DDBJ databases">
        <title>MeaNS - Measles Nucleotide Surveillance Program.</title>
        <authorList>
            <person name="Tran T."/>
            <person name="Druce J."/>
        </authorList>
    </citation>
    <scope>NUCLEOTIDE SEQUENCE</scope>
    <source>
        <strain evidence="2">DSM 9887</strain>
    </source>
</reference>
<reference evidence="3" key="1">
    <citation type="submission" date="2015-07" db="EMBL/GenBank/DDBJ databases">
        <title>Genome sequencing project for genomic taxonomy and phylogenomics of Bacillus-like bacteria.</title>
        <authorList>
            <person name="Liu B."/>
            <person name="Wang J."/>
            <person name="Zhu Y."/>
            <person name="Liu G."/>
            <person name="Chen Q."/>
            <person name="Chen Z."/>
            <person name="Lan J."/>
            <person name="Che J."/>
            <person name="Ge C."/>
            <person name="Shi H."/>
            <person name="Pan Z."/>
            <person name="Liu X."/>
        </authorList>
    </citation>
    <scope>NUCLEOTIDE SEQUENCE [LARGE SCALE GENOMIC DNA]</scope>
    <source>
        <strain evidence="3">DSM 9887</strain>
    </source>
</reference>
<protein>
    <recommendedName>
        <fullName evidence="5">Fe/B12 periplasmic-binding domain-containing protein</fullName>
    </recommendedName>
</protein>
<accession>A0A0K9YPJ9</accession>
<dbReference type="Proteomes" id="UP000319578">
    <property type="component" value="Unassembled WGS sequence"/>
</dbReference>
<dbReference type="STRING" id="54915.ADS79_17015"/>
<proteinExistence type="predicted"/>
<keyword evidence="4" id="KW-1185">Reference proteome</keyword>
<dbReference type="EMBL" id="LGIQ01000009">
    <property type="protein sequence ID" value="KNB70601.1"/>
    <property type="molecule type" value="Genomic_DNA"/>
</dbReference>
<evidence type="ECO:0000313" key="4">
    <source>
        <dbReference type="Proteomes" id="UP000319578"/>
    </source>
</evidence>